<keyword evidence="3" id="KW-1185">Reference proteome</keyword>
<organism evidence="2 3">
    <name type="scientific">Anopheles epiroticus</name>
    <dbReference type="NCBI Taxonomy" id="199890"/>
    <lineage>
        <taxon>Eukaryota</taxon>
        <taxon>Metazoa</taxon>
        <taxon>Ecdysozoa</taxon>
        <taxon>Arthropoda</taxon>
        <taxon>Hexapoda</taxon>
        <taxon>Insecta</taxon>
        <taxon>Pterygota</taxon>
        <taxon>Neoptera</taxon>
        <taxon>Endopterygota</taxon>
        <taxon>Diptera</taxon>
        <taxon>Nematocera</taxon>
        <taxon>Culicoidea</taxon>
        <taxon>Culicidae</taxon>
        <taxon>Anophelinae</taxon>
        <taxon>Anopheles</taxon>
    </lineage>
</organism>
<dbReference type="InterPro" id="IPR048367">
    <property type="entry name" value="TNP-like_RNaseH_C"/>
</dbReference>
<reference evidence="3" key="1">
    <citation type="submission" date="2013-03" db="EMBL/GenBank/DDBJ databases">
        <title>The Genome Sequence of Anopheles epiroticus epiroticus2.</title>
        <authorList>
            <consortium name="The Broad Institute Genomics Platform"/>
            <person name="Neafsey D.E."/>
            <person name="Howell P."/>
            <person name="Walker B."/>
            <person name="Young S.K."/>
            <person name="Zeng Q."/>
            <person name="Gargeya S."/>
            <person name="Fitzgerald M."/>
            <person name="Haas B."/>
            <person name="Abouelleil A."/>
            <person name="Allen A.W."/>
            <person name="Alvarado L."/>
            <person name="Arachchi H.M."/>
            <person name="Berlin A.M."/>
            <person name="Chapman S.B."/>
            <person name="Gainer-Dewar J."/>
            <person name="Goldberg J."/>
            <person name="Griggs A."/>
            <person name="Gujja S."/>
            <person name="Hansen M."/>
            <person name="Howarth C."/>
            <person name="Imamovic A."/>
            <person name="Ireland A."/>
            <person name="Larimer J."/>
            <person name="McCowan C."/>
            <person name="Murphy C."/>
            <person name="Pearson M."/>
            <person name="Poon T.W."/>
            <person name="Priest M."/>
            <person name="Roberts A."/>
            <person name="Saif S."/>
            <person name="Shea T."/>
            <person name="Sisk P."/>
            <person name="Sykes S."/>
            <person name="Wortman J."/>
            <person name="Nusbaum C."/>
            <person name="Birren B."/>
        </authorList>
    </citation>
    <scope>NUCLEOTIDE SEQUENCE [LARGE SCALE GENOMIC DNA]</scope>
    <source>
        <strain evidence="3">Epiroticus2</strain>
    </source>
</reference>
<name>A0A182PX91_9DIPT</name>
<dbReference type="Proteomes" id="UP000075885">
    <property type="component" value="Unassembled WGS sequence"/>
</dbReference>
<dbReference type="Pfam" id="PF21789">
    <property type="entry name" value="TNP-like_RNaseH_C"/>
    <property type="match status" value="1"/>
</dbReference>
<evidence type="ECO:0000259" key="1">
    <source>
        <dbReference type="Pfam" id="PF21789"/>
    </source>
</evidence>
<feature type="domain" description="Transposable element P transposase-like RNase H C-terminal" evidence="1">
    <location>
        <begin position="49"/>
        <end position="74"/>
    </location>
</feature>
<dbReference type="EnsemblMetazoa" id="AEPI011578-RA">
    <property type="protein sequence ID" value="AEPI011578-PA"/>
    <property type="gene ID" value="AEPI011578"/>
</dbReference>
<protein>
    <recommendedName>
        <fullName evidence="1">Transposable element P transposase-like RNase H C-terminal domain-containing protein</fullName>
    </recommendedName>
</protein>
<dbReference type="AlphaFoldDB" id="A0A182PX91"/>
<dbReference type="STRING" id="199890.A0A182PX91"/>
<reference evidence="2" key="2">
    <citation type="submission" date="2020-05" db="UniProtKB">
        <authorList>
            <consortium name="EnsemblMetazoa"/>
        </authorList>
    </citation>
    <scope>IDENTIFICATION</scope>
    <source>
        <strain evidence="2">Epiroticus2</strain>
    </source>
</reference>
<dbReference type="VEuPathDB" id="VectorBase:AEPI011578"/>
<proteinExistence type="predicted"/>
<evidence type="ECO:0000313" key="2">
    <source>
        <dbReference type="EnsemblMetazoa" id="AEPI011578-PA"/>
    </source>
</evidence>
<evidence type="ECO:0000313" key="3">
    <source>
        <dbReference type="Proteomes" id="UP000075885"/>
    </source>
</evidence>
<sequence>MYDLMSNILFVGKSNMQTFQKSVLMQISSLKMLFLDMKWKHDVRYIATYKLNQDVLENFFSHIRQMDGAQDHPSPLTCIYRIKMIILGKTTTILKN</sequence>
<accession>A0A182PX91</accession>